<dbReference type="RefSeq" id="WP_187032715.1">
    <property type="nucleotide sequence ID" value="NZ_AP023420.1"/>
</dbReference>
<feature type="transmembrane region" description="Helical" evidence="7">
    <location>
        <begin position="7"/>
        <end position="31"/>
    </location>
</feature>
<gene>
    <name evidence="9" type="ORF">MM59RIKEN_16330</name>
</gene>
<keyword evidence="10" id="KW-1185">Reference proteome</keyword>
<dbReference type="Pfam" id="PF00528">
    <property type="entry name" value="BPD_transp_1"/>
    <property type="match status" value="1"/>
</dbReference>
<dbReference type="InterPro" id="IPR000515">
    <property type="entry name" value="MetI-like"/>
</dbReference>
<keyword evidence="5 7" id="KW-1133">Transmembrane helix</keyword>
<evidence type="ECO:0000256" key="2">
    <source>
        <dbReference type="ARBA" id="ARBA00022448"/>
    </source>
</evidence>
<evidence type="ECO:0000256" key="6">
    <source>
        <dbReference type="ARBA" id="ARBA00023136"/>
    </source>
</evidence>
<dbReference type="SUPFAM" id="SSF161098">
    <property type="entry name" value="MetI-like"/>
    <property type="match status" value="1"/>
</dbReference>
<organism evidence="9 10">
    <name type="scientific">Pusillibacter faecalis</name>
    <dbReference type="NCBI Taxonomy" id="2714358"/>
    <lineage>
        <taxon>Bacteria</taxon>
        <taxon>Bacillati</taxon>
        <taxon>Bacillota</taxon>
        <taxon>Clostridia</taxon>
        <taxon>Eubacteriales</taxon>
        <taxon>Oscillospiraceae</taxon>
        <taxon>Pusillibacter</taxon>
    </lineage>
</organism>
<dbReference type="FunFam" id="1.10.3720.10:FF:000003">
    <property type="entry name" value="Aliphatic sulfonate ABC transporter permease"/>
    <property type="match status" value="1"/>
</dbReference>
<evidence type="ECO:0000259" key="8">
    <source>
        <dbReference type="PROSITE" id="PS50928"/>
    </source>
</evidence>
<keyword evidence="3" id="KW-1003">Cell membrane</keyword>
<feature type="transmembrane region" description="Helical" evidence="7">
    <location>
        <begin position="76"/>
        <end position="95"/>
    </location>
</feature>
<evidence type="ECO:0000256" key="7">
    <source>
        <dbReference type="RuleBase" id="RU363032"/>
    </source>
</evidence>
<dbReference type="PANTHER" id="PTHR30151:SF0">
    <property type="entry name" value="ABC TRANSPORTER PERMEASE PROTEIN MJ0413-RELATED"/>
    <property type="match status" value="1"/>
</dbReference>
<dbReference type="KEGG" id="pfaa:MM59RIKEN_16330"/>
<accession>A0A810Q8L4</accession>
<feature type="transmembrane region" description="Helical" evidence="7">
    <location>
        <begin position="107"/>
        <end position="129"/>
    </location>
</feature>
<evidence type="ECO:0000256" key="3">
    <source>
        <dbReference type="ARBA" id="ARBA00022475"/>
    </source>
</evidence>
<evidence type="ECO:0000256" key="1">
    <source>
        <dbReference type="ARBA" id="ARBA00004651"/>
    </source>
</evidence>
<protein>
    <submittedName>
        <fullName evidence="9">Taurine ABC transporter permease</fullName>
    </submittedName>
</protein>
<dbReference type="PANTHER" id="PTHR30151">
    <property type="entry name" value="ALKANE SULFONATE ABC TRANSPORTER-RELATED, MEMBRANE SUBUNIT"/>
    <property type="match status" value="1"/>
</dbReference>
<keyword evidence="4 7" id="KW-0812">Transmembrane</keyword>
<dbReference type="InterPro" id="IPR035906">
    <property type="entry name" value="MetI-like_sf"/>
</dbReference>
<dbReference type="EMBL" id="AP023420">
    <property type="protein sequence ID" value="BCK84314.1"/>
    <property type="molecule type" value="Genomic_DNA"/>
</dbReference>
<feature type="transmembrane region" description="Helical" evidence="7">
    <location>
        <begin position="175"/>
        <end position="203"/>
    </location>
</feature>
<dbReference type="Gene3D" id="1.10.3720.10">
    <property type="entry name" value="MetI-like"/>
    <property type="match status" value="1"/>
</dbReference>
<dbReference type="GO" id="GO:0042918">
    <property type="term" value="P:alkanesulfonate transmembrane transport"/>
    <property type="evidence" value="ECO:0007669"/>
    <property type="project" value="UniProtKB-ARBA"/>
</dbReference>
<proteinExistence type="inferred from homology"/>
<evidence type="ECO:0000256" key="4">
    <source>
        <dbReference type="ARBA" id="ARBA00022692"/>
    </source>
</evidence>
<evidence type="ECO:0000313" key="10">
    <source>
        <dbReference type="Proteomes" id="UP000679848"/>
    </source>
</evidence>
<dbReference type="PROSITE" id="PS50928">
    <property type="entry name" value="ABC_TM1"/>
    <property type="match status" value="1"/>
</dbReference>
<feature type="transmembrane region" description="Helical" evidence="7">
    <location>
        <begin position="231"/>
        <end position="252"/>
    </location>
</feature>
<comment type="similarity">
    <text evidence="7">Belongs to the binding-protein-dependent transport system permease family.</text>
</comment>
<comment type="subcellular location">
    <subcellularLocation>
        <location evidence="1 7">Cell membrane</location>
        <topology evidence="1 7">Multi-pass membrane protein</topology>
    </subcellularLocation>
</comment>
<evidence type="ECO:0000256" key="5">
    <source>
        <dbReference type="ARBA" id="ARBA00022989"/>
    </source>
</evidence>
<reference evidence="9" key="1">
    <citation type="submission" date="2020-09" db="EMBL/GenBank/DDBJ databases">
        <title>New species isolated from human feces.</title>
        <authorList>
            <person name="Kitahara M."/>
            <person name="Shigeno Y."/>
            <person name="Shime M."/>
            <person name="Matsumoto Y."/>
            <person name="Nakamura S."/>
            <person name="Motooka D."/>
            <person name="Fukuoka S."/>
            <person name="Nishikawa H."/>
            <person name="Benno Y."/>
        </authorList>
    </citation>
    <scope>NUCLEOTIDE SEQUENCE</scope>
    <source>
        <strain evidence="9">MM59</strain>
    </source>
</reference>
<feature type="transmembrane region" description="Helical" evidence="7">
    <location>
        <begin position="135"/>
        <end position="154"/>
    </location>
</feature>
<keyword evidence="2 7" id="KW-0813">Transport</keyword>
<dbReference type="GO" id="GO:0005886">
    <property type="term" value="C:plasma membrane"/>
    <property type="evidence" value="ECO:0007669"/>
    <property type="project" value="UniProtKB-SubCell"/>
</dbReference>
<dbReference type="AlphaFoldDB" id="A0A810Q8L4"/>
<keyword evidence="6 7" id="KW-0472">Membrane</keyword>
<name>A0A810Q8L4_9FIRM</name>
<dbReference type="Proteomes" id="UP000679848">
    <property type="component" value="Chromosome"/>
</dbReference>
<sequence length="264" mass="28935">MRKSLHFRAAAGTVFFSLIGVAAVICLWYLAVRFTSIGLLLPTPGEVLERLLYTCTHPIGRTYTLPMHLLVSLRRVLVGFCLSAGAGVILGIAMGRFQMVEAIFRPLFELVRPIPSVAWIPLAIVWFGIGETAKIFIIFMAGFVNIVVNTYTGAKRVDENMLGVAYMLGANEIQAFFHVVIPSCVPYIFAGMQVGLSTCWMAVLAAEMVSSTEGVGWTITAGQENGDMTQIFVGIIAIAVVGLLLAVLMRWAERVLCRWRERGT</sequence>
<evidence type="ECO:0000313" key="9">
    <source>
        <dbReference type="EMBL" id="BCK84314.1"/>
    </source>
</evidence>
<feature type="domain" description="ABC transmembrane type-1" evidence="8">
    <location>
        <begin position="69"/>
        <end position="249"/>
    </location>
</feature>
<dbReference type="CDD" id="cd06261">
    <property type="entry name" value="TM_PBP2"/>
    <property type="match status" value="1"/>
</dbReference>